<sequence length="463" mass="50711">MRKEMTFTDLLVLLLKKFNAILIVAIVAGIVLGGSGIALLVAHYSNAETKAELQEKFEDEQERYWNQLEIERQKLQVIENRKALLDDYAENSIFYSLNSTAVDQYEIVFSVNALNEPDGSSLNAGTQFFYFYPAATNQLVAVYMTSLRRDQVYDEFRKVLGKDLKSEYIDELISVDTVSAPNVLCARVKAGDSATAQALAEALVKSLNQIATDACGAHEFNILSSQALTVSDNTIRDKQNGVLSEQTTLLDQIKSENEVIKNLEKNTPEPEVLSISKLARRLILWGGLGGVLGAGATILIVILAYLFSNRVGSPEDITRRYNLEILGIMPETNPKKYLFGKLIESLEDRAKPASSRKDGIRLAAEGIKLFLSGEKDKPAILLTGSVGADELTSLGADLGDCLPAAAVQTGSDCVVNADTLEKLQSSDFVVLAEKLGTSKLSDIDRQVLKIEKVDRKIIGIILL</sequence>
<proteinExistence type="predicted"/>
<dbReference type="EMBL" id="QVME01000002">
    <property type="protein sequence ID" value="RGE68788.1"/>
    <property type="molecule type" value="Genomic_DNA"/>
</dbReference>
<name>A0A3E3INW7_9FIRM</name>
<evidence type="ECO:0000313" key="2">
    <source>
        <dbReference type="EMBL" id="RGE68788.1"/>
    </source>
</evidence>
<evidence type="ECO:0000256" key="1">
    <source>
        <dbReference type="SAM" id="Phobius"/>
    </source>
</evidence>
<feature type="transmembrane region" description="Helical" evidence="1">
    <location>
        <begin position="282"/>
        <end position="307"/>
    </location>
</feature>
<keyword evidence="1" id="KW-1133">Transmembrane helix</keyword>
<gene>
    <name evidence="2" type="ORF">DXC40_05700</name>
</gene>
<feature type="transmembrane region" description="Helical" evidence="1">
    <location>
        <begin position="20"/>
        <end position="42"/>
    </location>
</feature>
<protein>
    <recommendedName>
        <fullName evidence="4">Capsular polysaccharide biosynthesis protein</fullName>
    </recommendedName>
</protein>
<accession>A0A3E3INW7</accession>
<dbReference type="AlphaFoldDB" id="A0A3E3INW7"/>
<dbReference type="RefSeq" id="WP_087214778.1">
    <property type="nucleotide sequence ID" value="NZ_NFJJ01000002.1"/>
</dbReference>
<evidence type="ECO:0008006" key="4">
    <source>
        <dbReference type="Google" id="ProtNLM"/>
    </source>
</evidence>
<dbReference type="Proteomes" id="UP000260828">
    <property type="component" value="Unassembled WGS sequence"/>
</dbReference>
<keyword evidence="1" id="KW-0812">Transmembrane</keyword>
<comment type="caution">
    <text evidence="2">The sequence shown here is derived from an EMBL/GenBank/DDBJ whole genome shotgun (WGS) entry which is preliminary data.</text>
</comment>
<organism evidence="2 3">
    <name type="scientific">Anaerotruncus colihominis</name>
    <dbReference type="NCBI Taxonomy" id="169435"/>
    <lineage>
        <taxon>Bacteria</taxon>
        <taxon>Bacillati</taxon>
        <taxon>Bacillota</taxon>
        <taxon>Clostridia</taxon>
        <taxon>Eubacteriales</taxon>
        <taxon>Oscillospiraceae</taxon>
        <taxon>Anaerotruncus</taxon>
    </lineage>
</organism>
<evidence type="ECO:0000313" key="3">
    <source>
        <dbReference type="Proteomes" id="UP000260828"/>
    </source>
</evidence>
<keyword evidence="1" id="KW-0472">Membrane</keyword>
<reference evidence="2 3" key="1">
    <citation type="submission" date="2018-08" db="EMBL/GenBank/DDBJ databases">
        <title>A genome reference for cultivated species of the human gut microbiota.</title>
        <authorList>
            <person name="Zou Y."/>
            <person name="Xue W."/>
            <person name="Luo G."/>
        </authorList>
    </citation>
    <scope>NUCLEOTIDE SEQUENCE [LARGE SCALE GENOMIC DNA]</scope>
    <source>
        <strain evidence="2 3">TF05-12AC</strain>
    </source>
</reference>